<keyword evidence="1 4" id="KW-0413">Isomerase</keyword>
<protein>
    <recommendedName>
        <fullName evidence="1">peptidylprolyl isomerase</fullName>
        <ecNumber evidence="1">5.2.1.8</ecNumber>
    </recommendedName>
</protein>
<dbReference type="InterPro" id="IPR001179">
    <property type="entry name" value="PPIase_FKBP_dom"/>
</dbReference>
<dbReference type="PANTHER" id="PTHR47414">
    <property type="entry name" value="PEPTIDYL-PROLYL CIS-TRANS ISOMERASE FKBP20-2, CHLOROPLASTIC"/>
    <property type="match status" value="1"/>
</dbReference>
<evidence type="ECO:0000313" key="4">
    <source>
        <dbReference type="EMBL" id="QDZ22612.1"/>
    </source>
</evidence>
<evidence type="ECO:0000256" key="2">
    <source>
        <dbReference type="SAM" id="MobiDB-lite"/>
    </source>
</evidence>
<keyword evidence="5" id="KW-1185">Reference proteome</keyword>
<feature type="region of interest" description="Disordered" evidence="2">
    <location>
        <begin position="91"/>
        <end position="114"/>
    </location>
</feature>
<dbReference type="InterPro" id="IPR046357">
    <property type="entry name" value="PPIase_dom_sf"/>
</dbReference>
<evidence type="ECO:0000259" key="3">
    <source>
        <dbReference type="PROSITE" id="PS50059"/>
    </source>
</evidence>
<name>A0A5B8MT94_9CHLO</name>
<dbReference type="Gene3D" id="3.10.50.40">
    <property type="match status" value="1"/>
</dbReference>
<dbReference type="SUPFAM" id="SSF54534">
    <property type="entry name" value="FKBP-like"/>
    <property type="match status" value="1"/>
</dbReference>
<keyword evidence="1" id="KW-0697">Rotamase</keyword>
<dbReference type="GO" id="GO:0003755">
    <property type="term" value="F:peptidyl-prolyl cis-trans isomerase activity"/>
    <property type="evidence" value="ECO:0007669"/>
    <property type="project" value="UniProtKB-KW"/>
</dbReference>
<feature type="domain" description="PPIase FKBP-type" evidence="3">
    <location>
        <begin position="214"/>
        <end position="301"/>
    </location>
</feature>
<dbReference type="Pfam" id="PF00254">
    <property type="entry name" value="FKBP_C"/>
    <property type="match status" value="1"/>
</dbReference>
<dbReference type="Proteomes" id="UP000316726">
    <property type="component" value="Chromosome 8"/>
</dbReference>
<dbReference type="EMBL" id="CP031041">
    <property type="protein sequence ID" value="QDZ22612.1"/>
    <property type="molecule type" value="Genomic_DNA"/>
</dbReference>
<dbReference type="STRING" id="1764295.A0A5B8MT94"/>
<dbReference type="PANTHER" id="PTHR47414:SF1">
    <property type="entry name" value="PEPTIDYL-PROLYL CIS-TRANS ISOMERASE FKBP20-2, CHLOROPLASTIC"/>
    <property type="match status" value="1"/>
</dbReference>
<reference evidence="4 5" key="1">
    <citation type="submission" date="2018-07" db="EMBL/GenBank/DDBJ databases">
        <title>The complete nuclear genome of the prasinophyte Chloropicon primus (CCMP1205).</title>
        <authorList>
            <person name="Pombert J.-F."/>
            <person name="Otis C."/>
            <person name="Turmel M."/>
            <person name="Lemieux C."/>
        </authorList>
    </citation>
    <scope>NUCLEOTIDE SEQUENCE [LARGE SCALE GENOMIC DNA]</scope>
    <source>
        <strain evidence="4 5">CCMP1205</strain>
    </source>
</reference>
<dbReference type="PROSITE" id="PS50059">
    <property type="entry name" value="FKBP_PPIASE"/>
    <property type="match status" value="1"/>
</dbReference>
<sequence>MAAKSWRVGNGRAREVESERCVGVRVQRGRELRAARPGSEARADWKGKTGLLLLDGTWSSCDRRAALLLGLLTTSGVGLLGGKGPAFAEDQMGGGVASLQPEAASSASPPPPPQVTVEEIVDVQPDSGADKTEEDSTILLASSEEGSLDDKDLKALQLNRQILERNRAPKGFPEFVRRGYDMIVFADGYTQLENGLIYKEFESGDPEGRKGKDGDEVTFHYTGYNEEGGFIDSSYKQKRPAQIRLGIGGMIPGFELAVKDMVPGSRRRVIIPPALGPPVGPATFFSAKQYEVFDIQLLGIKSCTRRGFGIVSTVKCE</sequence>
<dbReference type="EC" id="5.2.1.8" evidence="1"/>
<gene>
    <name evidence="4" type="ORF">A3770_08p51300</name>
</gene>
<comment type="catalytic activity">
    <reaction evidence="1">
        <text>[protein]-peptidylproline (omega=180) = [protein]-peptidylproline (omega=0)</text>
        <dbReference type="Rhea" id="RHEA:16237"/>
        <dbReference type="Rhea" id="RHEA-COMP:10747"/>
        <dbReference type="Rhea" id="RHEA-COMP:10748"/>
        <dbReference type="ChEBI" id="CHEBI:83833"/>
        <dbReference type="ChEBI" id="CHEBI:83834"/>
        <dbReference type="EC" id="5.2.1.8"/>
    </reaction>
</comment>
<dbReference type="AlphaFoldDB" id="A0A5B8MT94"/>
<evidence type="ECO:0000256" key="1">
    <source>
        <dbReference type="PROSITE-ProRule" id="PRU00277"/>
    </source>
</evidence>
<proteinExistence type="predicted"/>
<accession>A0A5B8MT94</accession>
<feature type="compositionally biased region" description="Low complexity" evidence="2">
    <location>
        <begin position="97"/>
        <end position="107"/>
    </location>
</feature>
<dbReference type="InterPro" id="IPR044239">
    <property type="entry name" value="FKBP20-2-like"/>
</dbReference>
<dbReference type="OrthoDB" id="1902587at2759"/>
<evidence type="ECO:0000313" key="5">
    <source>
        <dbReference type="Proteomes" id="UP000316726"/>
    </source>
</evidence>
<organism evidence="4 5">
    <name type="scientific">Chloropicon primus</name>
    <dbReference type="NCBI Taxonomy" id="1764295"/>
    <lineage>
        <taxon>Eukaryota</taxon>
        <taxon>Viridiplantae</taxon>
        <taxon>Chlorophyta</taxon>
        <taxon>Chloropicophyceae</taxon>
        <taxon>Chloropicales</taxon>
        <taxon>Chloropicaceae</taxon>
        <taxon>Chloropicon</taxon>
    </lineage>
</organism>